<protein>
    <submittedName>
        <fullName evidence="1">Uncharacterized protein</fullName>
    </submittedName>
</protein>
<evidence type="ECO:0000313" key="2">
    <source>
        <dbReference type="EMBL" id="CEK65702.1"/>
    </source>
</evidence>
<dbReference type="AlphaFoldDB" id="A0A0B6ZCV4"/>
<organism evidence="1">
    <name type="scientific">Arion vulgaris</name>
    <dbReference type="NCBI Taxonomy" id="1028688"/>
    <lineage>
        <taxon>Eukaryota</taxon>
        <taxon>Metazoa</taxon>
        <taxon>Spiralia</taxon>
        <taxon>Lophotrochozoa</taxon>
        <taxon>Mollusca</taxon>
        <taxon>Gastropoda</taxon>
        <taxon>Heterobranchia</taxon>
        <taxon>Euthyneura</taxon>
        <taxon>Panpulmonata</taxon>
        <taxon>Eupulmonata</taxon>
        <taxon>Stylommatophora</taxon>
        <taxon>Helicina</taxon>
        <taxon>Arionoidea</taxon>
        <taxon>Arionidae</taxon>
        <taxon>Arion</taxon>
    </lineage>
</organism>
<sequence>TTRSYRQRVDNTRTMIRRQTGDTELKQDVTQTDRHTDRHIIIITRHRQTRIDLV</sequence>
<proteinExistence type="predicted"/>
<name>A0A0B6ZCV4_9EUPU</name>
<feature type="non-terminal residue" evidence="1">
    <location>
        <position position="1"/>
    </location>
</feature>
<gene>
    <name evidence="1" type="primary">ORF55958</name>
    <name evidence="2" type="synonym">ORF55959</name>
</gene>
<reference evidence="1" key="1">
    <citation type="submission" date="2014-12" db="EMBL/GenBank/DDBJ databases">
        <title>Insight into the proteome of Arion vulgaris.</title>
        <authorList>
            <person name="Aradska J."/>
            <person name="Bulat T."/>
            <person name="Smidak R."/>
            <person name="Sarate P."/>
            <person name="Gangsoo J."/>
            <person name="Sialana F."/>
            <person name="Bilban M."/>
            <person name="Lubec G."/>
        </authorList>
    </citation>
    <scope>NUCLEOTIDE SEQUENCE</scope>
    <source>
        <tissue evidence="1">Skin</tissue>
    </source>
</reference>
<accession>A0A0B6ZCV4</accession>
<dbReference type="EMBL" id="HACG01018836">
    <property type="protein sequence ID" value="CEK65701.1"/>
    <property type="molecule type" value="Transcribed_RNA"/>
</dbReference>
<dbReference type="EMBL" id="HACG01018837">
    <property type="protein sequence ID" value="CEK65702.1"/>
    <property type="molecule type" value="Transcribed_RNA"/>
</dbReference>
<evidence type="ECO:0000313" key="1">
    <source>
        <dbReference type="EMBL" id="CEK65701.1"/>
    </source>
</evidence>